<dbReference type="HOGENOM" id="CLU_026673_16_5_1"/>
<dbReference type="PANTHER" id="PTHR45348:SF2">
    <property type="entry name" value="ZINC-TYPE ALCOHOL DEHYDROGENASE-LIKE PROTEIN C2E1P3.01"/>
    <property type="match status" value="1"/>
</dbReference>
<dbReference type="InterPro" id="IPR036291">
    <property type="entry name" value="NAD(P)-bd_dom_sf"/>
</dbReference>
<dbReference type="InterPro" id="IPR047122">
    <property type="entry name" value="Trans-enoyl_RdTase-like"/>
</dbReference>
<dbReference type="OrthoDB" id="691673at2759"/>
<reference evidence="1 2" key="1">
    <citation type="journal article" date="2012" name="New Phytol.">
        <title>Insight into trade-off between wood decay and parasitism from the genome of a fungal forest pathogen.</title>
        <authorList>
            <person name="Olson A."/>
            <person name="Aerts A."/>
            <person name="Asiegbu F."/>
            <person name="Belbahri L."/>
            <person name="Bouzid O."/>
            <person name="Broberg A."/>
            <person name="Canback B."/>
            <person name="Coutinho P.M."/>
            <person name="Cullen D."/>
            <person name="Dalman K."/>
            <person name="Deflorio G."/>
            <person name="van Diepen L.T."/>
            <person name="Dunand C."/>
            <person name="Duplessis S."/>
            <person name="Durling M."/>
            <person name="Gonthier P."/>
            <person name="Grimwood J."/>
            <person name="Fossdal C.G."/>
            <person name="Hansson D."/>
            <person name="Henrissat B."/>
            <person name="Hietala A."/>
            <person name="Himmelstrand K."/>
            <person name="Hoffmeister D."/>
            <person name="Hogberg N."/>
            <person name="James T.Y."/>
            <person name="Karlsson M."/>
            <person name="Kohler A."/>
            <person name="Kues U."/>
            <person name="Lee Y.H."/>
            <person name="Lin Y.C."/>
            <person name="Lind M."/>
            <person name="Lindquist E."/>
            <person name="Lombard V."/>
            <person name="Lucas S."/>
            <person name="Lunden K."/>
            <person name="Morin E."/>
            <person name="Murat C."/>
            <person name="Park J."/>
            <person name="Raffaello T."/>
            <person name="Rouze P."/>
            <person name="Salamov A."/>
            <person name="Schmutz J."/>
            <person name="Solheim H."/>
            <person name="Stahlberg J."/>
            <person name="Velez H."/>
            <person name="de Vries R.P."/>
            <person name="Wiebenga A."/>
            <person name="Woodward S."/>
            <person name="Yakovlev I."/>
            <person name="Garbelotto M."/>
            <person name="Martin F."/>
            <person name="Grigoriev I.V."/>
            <person name="Stenlid J."/>
        </authorList>
    </citation>
    <scope>NUCLEOTIDE SEQUENCE [LARGE SCALE GENOMIC DNA]</scope>
    <source>
        <strain evidence="1 2">TC 32-1</strain>
    </source>
</reference>
<dbReference type="GeneID" id="20667762"/>
<dbReference type="SUPFAM" id="SSF51735">
    <property type="entry name" value="NAD(P)-binding Rossmann-fold domains"/>
    <property type="match status" value="1"/>
</dbReference>
<dbReference type="EMBL" id="KI925457">
    <property type="protein sequence ID" value="ETW83489.1"/>
    <property type="molecule type" value="Genomic_DNA"/>
</dbReference>
<evidence type="ECO:0000313" key="1">
    <source>
        <dbReference type="EMBL" id="ETW83489.1"/>
    </source>
</evidence>
<dbReference type="GO" id="GO:0016651">
    <property type="term" value="F:oxidoreductase activity, acting on NAD(P)H"/>
    <property type="evidence" value="ECO:0007669"/>
    <property type="project" value="InterPro"/>
</dbReference>
<accession>W4KCM0</accession>
<dbReference type="InParanoid" id="W4KCM0"/>
<dbReference type="PANTHER" id="PTHR45348">
    <property type="entry name" value="HYPOTHETICAL OXIDOREDUCTASE (EUROFUNG)"/>
    <property type="match status" value="1"/>
</dbReference>
<dbReference type="RefSeq" id="XP_009545735.1">
    <property type="nucleotide sequence ID" value="XM_009547440.1"/>
</dbReference>
<organism evidence="1 2">
    <name type="scientific">Heterobasidion irregulare (strain TC 32-1)</name>
    <dbReference type="NCBI Taxonomy" id="747525"/>
    <lineage>
        <taxon>Eukaryota</taxon>
        <taxon>Fungi</taxon>
        <taxon>Dikarya</taxon>
        <taxon>Basidiomycota</taxon>
        <taxon>Agaricomycotina</taxon>
        <taxon>Agaricomycetes</taxon>
        <taxon>Russulales</taxon>
        <taxon>Bondarzewiaceae</taxon>
        <taxon>Heterobasidion</taxon>
        <taxon>Heterobasidion annosum species complex</taxon>
    </lineage>
</organism>
<sequence length="260" mass="27226">MSLPEVQKALLLAAKGQVLVKIHSSALNPADNYIQSLGIFVEEWPFILPNVSFERASTLPLGLATASIGLYAEKICRGSAGLYPPWEESGRGKYKGQPILVIGGASSVGQFSAYIIGKLSGFSLIITTCSTHSAAYCVAAGATHPIDYYTTPYSELSSVVRVIVGPSTFVSDILAPRGSIVMVATPAVAKDGEEAKDGKRAVNFGAALYGKLTALLEEEAIKPNNMDVLPDGLAGIPDGLKRLLGGVSGVKLVAHPQETP</sequence>
<protein>
    <submittedName>
        <fullName evidence="1">Quinone oxidoreductase 19</fullName>
    </submittedName>
</protein>
<dbReference type="Proteomes" id="UP000030671">
    <property type="component" value="Unassembled WGS sequence"/>
</dbReference>
<dbReference type="eggNOG" id="KOG1198">
    <property type="taxonomic scope" value="Eukaryota"/>
</dbReference>
<keyword evidence="2" id="KW-1185">Reference proteome</keyword>
<name>W4KCM0_HETIT</name>
<dbReference type="Gene3D" id="3.40.50.720">
    <property type="entry name" value="NAD(P)-binding Rossmann-like Domain"/>
    <property type="match status" value="1"/>
</dbReference>
<dbReference type="AlphaFoldDB" id="W4KCM0"/>
<proteinExistence type="predicted"/>
<evidence type="ECO:0000313" key="2">
    <source>
        <dbReference type="Proteomes" id="UP000030671"/>
    </source>
</evidence>
<dbReference type="KEGG" id="hir:HETIRDRAFT_157950"/>
<gene>
    <name evidence="1" type="primary">qor19</name>
    <name evidence="1" type="ORF">HETIRDRAFT_157950</name>
</gene>